<dbReference type="PANTHER" id="PTHR43482">
    <property type="entry name" value="PROTEIN AST1-RELATED"/>
    <property type="match status" value="1"/>
</dbReference>
<evidence type="ECO:0000313" key="5">
    <source>
        <dbReference type="EMBL" id="ORY14517.1"/>
    </source>
</evidence>
<dbReference type="InterPro" id="IPR047122">
    <property type="entry name" value="Trans-enoyl_RdTase-like"/>
</dbReference>
<dbReference type="AlphaFoldDB" id="A0A1Y1ZWR6"/>
<accession>A0A1Y1ZWR6</accession>
<dbReference type="InterPro" id="IPR011032">
    <property type="entry name" value="GroES-like_sf"/>
</dbReference>
<name>A0A1Y1ZWR6_9PLEO</name>
<feature type="domain" description="Alcohol dehydrogenase-like N-terminal" evidence="4">
    <location>
        <begin position="41"/>
        <end position="129"/>
    </location>
</feature>
<dbReference type="InterPro" id="IPR036291">
    <property type="entry name" value="NAD(P)-bd_dom_sf"/>
</dbReference>
<protein>
    <submittedName>
        <fullName evidence="5">Chaperonin 10-like protein</fullName>
    </submittedName>
</protein>
<dbReference type="OrthoDB" id="201656at2759"/>
<evidence type="ECO:0000256" key="2">
    <source>
        <dbReference type="ARBA" id="ARBA00011245"/>
    </source>
</evidence>
<dbReference type="CDD" id="cd08249">
    <property type="entry name" value="enoyl_reductase_like"/>
    <property type="match status" value="1"/>
</dbReference>
<dbReference type="Gene3D" id="3.40.50.720">
    <property type="entry name" value="NAD(P)-binding Rossmann-like Domain"/>
    <property type="match status" value="1"/>
</dbReference>
<keyword evidence="3" id="KW-0560">Oxidoreductase</keyword>
<dbReference type="Proteomes" id="UP000193144">
    <property type="component" value="Unassembled WGS sequence"/>
</dbReference>
<dbReference type="EMBL" id="MCFA01000032">
    <property type="protein sequence ID" value="ORY14517.1"/>
    <property type="molecule type" value="Genomic_DNA"/>
</dbReference>
<sequence>MFQRSESTLEVPQSQSVLLLHKIRQPYQLASGHPVPSVQSDDELLVKILAVGLNPIDWKAPDFNFGIPTLPYVSGRECAGLVVQAPTSTNQSRRIRKGDVVIIPSTDYRDLRKATFQEYAITSSVNTIRLPRSLTPESGSTFGVAFVASALALGICMGVNFEEIQDGPDILSIVRSIDPDLLPSDVRNECLHGIQQEERAHSGDFLVIWGGSSTCAHTAKQLARLAGLKIISVVDHTKHGLRLSNHADIRPDLLVDSHDPERAIQIIRSATEGRARFGFDTAGKETAGHLLQGLSSAGKPVSLPQDLDAYGSVKSDFPTPPSTPSNSTKSAAQRAHLVGLTGLPKGEIPEGVALHSVPIKLFHEIPEVGEALSAWAEQLLASGLVKPPDVVGTVDGLGEINDGLDRLRRREISGGRLVARIS</sequence>
<reference evidence="5 6" key="1">
    <citation type="submission" date="2016-07" db="EMBL/GenBank/DDBJ databases">
        <title>Pervasive Adenine N6-methylation of Active Genes in Fungi.</title>
        <authorList>
            <consortium name="DOE Joint Genome Institute"/>
            <person name="Mondo S.J."/>
            <person name="Dannebaum R.O."/>
            <person name="Kuo R.C."/>
            <person name="Labutti K."/>
            <person name="Haridas S."/>
            <person name="Kuo A."/>
            <person name="Salamov A."/>
            <person name="Ahrendt S.R."/>
            <person name="Lipzen A."/>
            <person name="Sullivan W."/>
            <person name="Andreopoulos W.B."/>
            <person name="Clum A."/>
            <person name="Lindquist E."/>
            <person name="Daum C."/>
            <person name="Ramamoorthy G.K."/>
            <person name="Gryganskyi A."/>
            <person name="Culley D."/>
            <person name="Magnuson J.K."/>
            <person name="James T.Y."/>
            <person name="O'Malley M.A."/>
            <person name="Stajich J.E."/>
            <person name="Spatafora J.W."/>
            <person name="Visel A."/>
            <person name="Grigoriev I.V."/>
        </authorList>
    </citation>
    <scope>NUCLEOTIDE SEQUENCE [LARGE SCALE GENOMIC DNA]</scope>
    <source>
        <strain evidence="5 6">CBS 115471</strain>
    </source>
</reference>
<evidence type="ECO:0000256" key="3">
    <source>
        <dbReference type="ARBA" id="ARBA00023002"/>
    </source>
</evidence>
<evidence type="ECO:0000313" key="6">
    <source>
        <dbReference type="Proteomes" id="UP000193144"/>
    </source>
</evidence>
<dbReference type="InterPro" id="IPR013154">
    <property type="entry name" value="ADH-like_N"/>
</dbReference>
<dbReference type="Gene3D" id="3.90.180.10">
    <property type="entry name" value="Medium-chain alcohol dehydrogenases, catalytic domain"/>
    <property type="match status" value="1"/>
</dbReference>
<organism evidence="5 6">
    <name type="scientific">Clohesyomyces aquaticus</name>
    <dbReference type="NCBI Taxonomy" id="1231657"/>
    <lineage>
        <taxon>Eukaryota</taxon>
        <taxon>Fungi</taxon>
        <taxon>Dikarya</taxon>
        <taxon>Ascomycota</taxon>
        <taxon>Pezizomycotina</taxon>
        <taxon>Dothideomycetes</taxon>
        <taxon>Pleosporomycetidae</taxon>
        <taxon>Pleosporales</taxon>
        <taxon>Lindgomycetaceae</taxon>
        <taxon>Clohesyomyces</taxon>
    </lineage>
</organism>
<comment type="caution">
    <text evidence="5">The sequence shown here is derived from an EMBL/GenBank/DDBJ whole genome shotgun (WGS) entry which is preliminary data.</text>
</comment>
<dbReference type="Pfam" id="PF08240">
    <property type="entry name" value="ADH_N"/>
    <property type="match status" value="1"/>
</dbReference>
<comment type="subunit">
    <text evidence="2">Monomer.</text>
</comment>
<dbReference type="GO" id="GO:0016651">
    <property type="term" value="F:oxidoreductase activity, acting on NAD(P)H"/>
    <property type="evidence" value="ECO:0007669"/>
    <property type="project" value="InterPro"/>
</dbReference>
<dbReference type="SUPFAM" id="SSF50129">
    <property type="entry name" value="GroES-like"/>
    <property type="match status" value="1"/>
</dbReference>
<comment type="similarity">
    <text evidence="1">Belongs to the zinc-containing alcohol dehydrogenase family.</text>
</comment>
<keyword evidence="6" id="KW-1185">Reference proteome</keyword>
<dbReference type="SUPFAM" id="SSF51735">
    <property type="entry name" value="NAD(P)-binding Rossmann-fold domains"/>
    <property type="match status" value="1"/>
</dbReference>
<dbReference type="PANTHER" id="PTHR43482:SF2">
    <property type="entry name" value="ZINC-BINDING DEHYDROGENASE FAMILY, PUTATIVE (AFU_ORTHOLOGUE AFUA_3G15030)-RELATED"/>
    <property type="match status" value="1"/>
</dbReference>
<dbReference type="STRING" id="1231657.A0A1Y1ZWR6"/>
<proteinExistence type="inferred from homology"/>
<evidence type="ECO:0000259" key="4">
    <source>
        <dbReference type="Pfam" id="PF08240"/>
    </source>
</evidence>
<evidence type="ECO:0000256" key="1">
    <source>
        <dbReference type="ARBA" id="ARBA00008072"/>
    </source>
</evidence>
<gene>
    <name evidence="5" type="ORF">BCR34DRAFT_479289</name>
</gene>
<dbReference type="InterPro" id="IPR052585">
    <property type="entry name" value="Lipid_raft_assoc_Zn_ADH"/>
</dbReference>